<dbReference type="GO" id="GO:0005886">
    <property type="term" value="C:plasma membrane"/>
    <property type="evidence" value="ECO:0007669"/>
    <property type="project" value="TreeGrafter"/>
</dbReference>
<dbReference type="PANTHER" id="PTHR46848:SF1">
    <property type="entry name" value="REGULATOR OF G-PROTEIN SIGNALING 3"/>
    <property type="match status" value="1"/>
</dbReference>
<dbReference type="OMA" id="MKEMMNK"/>
<dbReference type="InterPro" id="IPR011993">
    <property type="entry name" value="PH-like_dom_sf"/>
</dbReference>
<evidence type="ECO:0000313" key="1">
    <source>
        <dbReference type="EMBL" id="KFM73513.1"/>
    </source>
</evidence>
<dbReference type="STRING" id="407821.A0A087U824"/>
<dbReference type="OrthoDB" id="410721at2759"/>
<keyword evidence="2" id="KW-1185">Reference proteome</keyword>
<dbReference type="GO" id="GO:0005634">
    <property type="term" value="C:nucleus"/>
    <property type="evidence" value="ECO:0007669"/>
    <property type="project" value="TreeGrafter"/>
</dbReference>
<accession>A0A087U824</accession>
<sequence>MNEAMNKLSSMEDLENIDTAFDGEEPYINLEILQEKTVFTKGPRDFSLIYPGRYWLFAGQLSKVEGKHYVQYWALLLSDCFILTRRTKQRVLLVLDEPVMLRSIYQATFDVK</sequence>
<dbReference type="EMBL" id="KK118641">
    <property type="protein sequence ID" value="KFM73513.1"/>
    <property type="molecule type" value="Genomic_DNA"/>
</dbReference>
<protein>
    <submittedName>
        <fullName evidence="1">Uncharacterized protein</fullName>
    </submittedName>
</protein>
<gene>
    <name evidence="1" type="ORF">X975_25785</name>
</gene>
<dbReference type="PANTHER" id="PTHR46848">
    <property type="entry name" value="REGULATOR OF G-PROTEIN SIGNALING 3"/>
    <property type="match status" value="1"/>
</dbReference>
<dbReference type="SUPFAM" id="SSF50729">
    <property type="entry name" value="PH domain-like"/>
    <property type="match status" value="1"/>
</dbReference>
<evidence type="ECO:0000313" key="2">
    <source>
        <dbReference type="Proteomes" id="UP000054359"/>
    </source>
</evidence>
<proteinExistence type="predicted"/>
<dbReference type="Gene3D" id="2.30.29.30">
    <property type="entry name" value="Pleckstrin-homology domain (PH domain)/Phosphotyrosine-binding domain (PTB)"/>
    <property type="match status" value="1"/>
</dbReference>
<reference evidence="1 2" key="1">
    <citation type="submission" date="2013-11" db="EMBL/GenBank/DDBJ databases">
        <title>Genome sequencing of Stegodyphus mimosarum.</title>
        <authorList>
            <person name="Bechsgaard J."/>
        </authorList>
    </citation>
    <scope>NUCLEOTIDE SEQUENCE [LARGE SCALE GENOMIC DNA]</scope>
</reference>
<dbReference type="AlphaFoldDB" id="A0A087U824"/>
<feature type="non-terminal residue" evidence="1">
    <location>
        <position position="112"/>
    </location>
</feature>
<organism evidence="1 2">
    <name type="scientific">Stegodyphus mimosarum</name>
    <name type="common">African social velvet spider</name>
    <dbReference type="NCBI Taxonomy" id="407821"/>
    <lineage>
        <taxon>Eukaryota</taxon>
        <taxon>Metazoa</taxon>
        <taxon>Ecdysozoa</taxon>
        <taxon>Arthropoda</taxon>
        <taxon>Chelicerata</taxon>
        <taxon>Arachnida</taxon>
        <taxon>Araneae</taxon>
        <taxon>Araneomorphae</taxon>
        <taxon>Entelegynae</taxon>
        <taxon>Eresoidea</taxon>
        <taxon>Eresidae</taxon>
        <taxon>Stegodyphus</taxon>
    </lineage>
</organism>
<name>A0A087U824_STEMI</name>
<dbReference type="Proteomes" id="UP000054359">
    <property type="component" value="Unassembled WGS sequence"/>
</dbReference>